<dbReference type="EMBL" id="CP030759">
    <property type="protein sequence ID" value="AXA36331.1"/>
    <property type="molecule type" value="Genomic_DNA"/>
</dbReference>
<reference evidence="7 8" key="1">
    <citation type="submission" date="2018-05" db="EMBL/GenBank/DDBJ databases">
        <title>A metagenomic window into the 2 km-deep terrestrial subsurface aquifer revealed taxonomically and functionally diverse microbial community comprising novel uncultured bacterial lineages.</title>
        <authorList>
            <person name="Kadnikov V.V."/>
            <person name="Mardanov A.V."/>
            <person name="Beletsky A.V."/>
            <person name="Banks D."/>
            <person name="Pimenov N.V."/>
            <person name="Frank Y.A."/>
            <person name="Karnachuk O.V."/>
            <person name="Ravin N.V."/>
        </authorList>
    </citation>
    <scope>NUCLEOTIDE SEQUENCE [LARGE SCALE GENOMIC DNA]</scope>
    <source>
        <strain evidence="7">BY</strain>
    </source>
</reference>
<evidence type="ECO:0000256" key="5">
    <source>
        <dbReference type="ARBA" id="ARBA00023136"/>
    </source>
</evidence>
<dbReference type="PANTHER" id="PTHR43646:SF2">
    <property type="entry name" value="GLYCOSYLTRANSFERASE 2-LIKE DOMAIN-CONTAINING PROTEIN"/>
    <property type="match status" value="1"/>
</dbReference>
<keyword evidence="2" id="KW-1003">Cell membrane</keyword>
<sequence length="150" mass="17545">MVGGAFRFCLRGNDLFYRLVTFAVNLRSRVVHRVYGDQGIFVRTSIFQQVGGFRDLGFCEDVDLVLRLRKMGRFVLLPQVVETSARTWVRYGKLRTTLYHIRELFRYEFLRRTGKLPPWPEPEEPQKAPAETASEAMNLDEKREPAQPHL</sequence>
<evidence type="ECO:0000256" key="6">
    <source>
        <dbReference type="SAM" id="MobiDB-lite"/>
    </source>
</evidence>
<dbReference type="AlphaFoldDB" id="A0A2Z4Y538"/>
<evidence type="ECO:0000256" key="3">
    <source>
        <dbReference type="ARBA" id="ARBA00022676"/>
    </source>
</evidence>
<evidence type="ECO:0000313" key="7">
    <source>
        <dbReference type="EMBL" id="AXA36331.1"/>
    </source>
</evidence>
<dbReference type="Proteomes" id="UP000262583">
    <property type="component" value="Chromosome"/>
</dbReference>
<gene>
    <name evidence="7" type="ORF">BRCON_1554</name>
</gene>
<dbReference type="Gene3D" id="3.90.550.10">
    <property type="entry name" value="Spore Coat Polysaccharide Biosynthesis Protein SpsA, Chain A"/>
    <property type="match status" value="1"/>
</dbReference>
<dbReference type="InterPro" id="IPR029044">
    <property type="entry name" value="Nucleotide-diphossugar_trans"/>
</dbReference>
<evidence type="ECO:0000256" key="1">
    <source>
        <dbReference type="ARBA" id="ARBA00004236"/>
    </source>
</evidence>
<comment type="subcellular location">
    <subcellularLocation>
        <location evidence="1">Cell membrane</location>
    </subcellularLocation>
</comment>
<protein>
    <submittedName>
        <fullName evidence="7">Glycosyl transferase, family 2</fullName>
    </submittedName>
</protein>
<evidence type="ECO:0000256" key="4">
    <source>
        <dbReference type="ARBA" id="ARBA00022679"/>
    </source>
</evidence>
<feature type="region of interest" description="Disordered" evidence="6">
    <location>
        <begin position="116"/>
        <end position="150"/>
    </location>
</feature>
<dbReference type="PANTHER" id="PTHR43646">
    <property type="entry name" value="GLYCOSYLTRANSFERASE"/>
    <property type="match status" value="1"/>
</dbReference>
<organism evidence="7 8">
    <name type="scientific">Sumerlaea chitinivorans</name>
    <dbReference type="NCBI Taxonomy" id="2250252"/>
    <lineage>
        <taxon>Bacteria</taxon>
        <taxon>Candidatus Sumerlaeota</taxon>
        <taxon>Candidatus Sumerlaeia</taxon>
        <taxon>Candidatus Sumerlaeales</taxon>
        <taxon>Candidatus Sumerlaeaceae</taxon>
        <taxon>Candidatus Sumerlaea</taxon>
    </lineage>
</organism>
<dbReference type="KEGG" id="schv:BRCON_1554"/>
<keyword evidence="3" id="KW-0328">Glycosyltransferase</keyword>
<keyword evidence="4 7" id="KW-0808">Transferase</keyword>
<evidence type="ECO:0000313" key="8">
    <source>
        <dbReference type="Proteomes" id="UP000262583"/>
    </source>
</evidence>
<name>A0A2Z4Y538_SUMC1</name>
<keyword evidence="5" id="KW-0472">Membrane</keyword>
<evidence type="ECO:0000256" key="2">
    <source>
        <dbReference type="ARBA" id="ARBA00022475"/>
    </source>
</evidence>
<accession>A0A2Z4Y538</accession>
<feature type="compositionally biased region" description="Basic and acidic residues" evidence="6">
    <location>
        <begin position="139"/>
        <end position="150"/>
    </location>
</feature>
<dbReference type="GO" id="GO:0005886">
    <property type="term" value="C:plasma membrane"/>
    <property type="evidence" value="ECO:0007669"/>
    <property type="project" value="UniProtKB-SubCell"/>
</dbReference>
<dbReference type="GO" id="GO:0016757">
    <property type="term" value="F:glycosyltransferase activity"/>
    <property type="evidence" value="ECO:0007669"/>
    <property type="project" value="UniProtKB-KW"/>
</dbReference>
<proteinExistence type="predicted"/>
<dbReference type="SUPFAM" id="SSF53448">
    <property type="entry name" value="Nucleotide-diphospho-sugar transferases"/>
    <property type="match status" value="1"/>
</dbReference>